<proteinExistence type="predicted"/>
<reference evidence="1" key="1">
    <citation type="submission" date="2014-09" db="EMBL/GenBank/DDBJ databases">
        <authorList>
            <person name="Magalhaes I.L.F."/>
            <person name="Oliveira U."/>
            <person name="Santos F.R."/>
            <person name="Vidigal T.H.D.A."/>
            <person name="Brescovit A.D."/>
            <person name="Santos A.J."/>
        </authorList>
    </citation>
    <scope>NUCLEOTIDE SEQUENCE</scope>
    <source>
        <tissue evidence="1">Shoot tissue taken approximately 20 cm above the soil surface</tissue>
    </source>
</reference>
<reference evidence="1" key="2">
    <citation type="journal article" date="2015" name="Data Brief">
        <title>Shoot transcriptome of the giant reed, Arundo donax.</title>
        <authorList>
            <person name="Barrero R.A."/>
            <person name="Guerrero F.D."/>
            <person name="Moolhuijzen P."/>
            <person name="Goolsby J.A."/>
            <person name="Tidwell J."/>
            <person name="Bellgard S.E."/>
            <person name="Bellgard M.I."/>
        </authorList>
    </citation>
    <scope>NUCLEOTIDE SEQUENCE</scope>
    <source>
        <tissue evidence="1">Shoot tissue taken approximately 20 cm above the soil surface</tissue>
    </source>
</reference>
<sequence>MRVLVRLKISGSKSKRTLNSSRILIKLTSPSPIIPAKPFCVVRPRAGAAAADAA</sequence>
<accession>A0A0A9CSW4</accession>
<protein>
    <submittedName>
        <fullName evidence="1">Uncharacterized protein</fullName>
    </submittedName>
</protein>
<evidence type="ECO:0000313" key="1">
    <source>
        <dbReference type="EMBL" id="JAD78656.1"/>
    </source>
</evidence>
<name>A0A0A9CSW4_ARUDO</name>
<dbReference type="EMBL" id="GBRH01219239">
    <property type="protein sequence ID" value="JAD78656.1"/>
    <property type="molecule type" value="Transcribed_RNA"/>
</dbReference>
<dbReference type="AlphaFoldDB" id="A0A0A9CSW4"/>
<organism evidence="1">
    <name type="scientific">Arundo donax</name>
    <name type="common">Giant reed</name>
    <name type="synonym">Donax arundinaceus</name>
    <dbReference type="NCBI Taxonomy" id="35708"/>
    <lineage>
        <taxon>Eukaryota</taxon>
        <taxon>Viridiplantae</taxon>
        <taxon>Streptophyta</taxon>
        <taxon>Embryophyta</taxon>
        <taxon>Tracheophyta</taxon>
        <taxon>Spermatophyta</taxon>
        <taxon>Magnoliopsida</taxon>
        <taxon>Liliopsida</taxon>
        <taxon>Poales</taxon>
        <taxon>Poaceae</taxon>
        <taxon>PACMAD clade</taxon>
        <taxon>Arundinoideae</taxon>
        <taxon>Arundineae</taxon>
        <taxon>Arundo</taxon>
    </lineage>
</organism>